<dbReference type="PANTHER" id="PTHR43442:SF3">
    <property type="entry name" value="GLUCONOKINASE-RELATED"/>
    <property type="match status" value="1"/>
</dbReference>
<evidence type="ECO:0000256" key="10">
    <source>
        <dbReference type="SAM" id="MobiDB-lite"/>
    </source>
</evidence>
<evidence type="ECO:0000256" key="9">
    <source>
        <dbReference type="RuleBase" id="RU363066"/>
    </source>
</evidence>
<dbReference type="PANTHER" id="PTHR43442">
    <property type="entry name" value="GLUCONOKINASE-RELATED"/>
    <property type="match status" value="1"/>
</dbReference>
<dbReference type="SUPFAM" id="SSF52540">
    <property type="entry name" value="P-loop containing nucleoside triphosphate hydrolases"/>
    <property type="match status" value="1"/>
</dbReference>
<dbReference type="RefSeq" id="WP_183818585.1">
    <property type="nucleotide sequence ID" value="NZ_JACHOB010000005.1"/>
</dbReference>
<dbReference type="GO" id="GO:0005975">
    <property type="term" value="P:carbohydrate metabolic process"/>
    <property type="evidence" value="ECO:0007669"/>
    <property type="project" value="InterPro"/>
</dbReference>
<keyword evidence="7 9" id="KW-0067">ATP-binding</keyword>
<evidence type="ECO:0000256" key="4">
    <source>
        <dbReference type="ARBA" id="ARBA00022679"/>
    </source>
</evidence>
<dbReference type="InterPro" id="IPR006001">
    <property type="entry name" value="Therm_gnt_kin"/>
</dbReference>
<evidence type="ECO:0000313" key="11">
    <source>
        <dbReference type="EMBL" id="MBB4659703.1"/>
    </source>
</evidence>
<dbReference type="EMBL" id="JACHOB010000005">
    <property type="protein sequence ID" value="MBB4659703.1"/>
    <property type="molecule type" value="Genomic_DNA"/>
</dbReference>
<evidence type="ECO:0000313" key="12">
    <source>
        <dbReference type="Proteomes" id="UP000563524"/>
    </source>
</evidence>
<dbReference type="AlphaFoldDB" id="A0A840I615"/>
<dbReference type="InterPro" id="IPR027417">
    <property type="entry name" value="P-loop_NTPase"/>
</dbReference>
<organism evidence="11 12">
    <name type="scientific">Parvularcula dongshanensis</name>
    <dbReference type="NCBI Taxonomy" id="1173995"/>
    <lineage>
        <taxon>Bacteria</taxon>
        <taxon>Pseudomonadati</taxon>
        <taxon>Pseudomonadota</taxon>
        <taxon>Alphaproteobacteria</taxon>
        <taxon>Parvularculales</taxon>
        <taxon>Parvularculaceae</taxon>
        <taxon>Parvularcula</taxon>
    </lineage>
</organism>
<name>A0A840I615_9PROT</name>
<dbReference type="GO" id="GO:0046316">
    <property type="term" value="F:gluconokinase activity"/>
    <property type="evidence" value="ECO:0007669"/>
    <property type="project" value="UniProtKB-EC"/>
</dbReference>
<evidence type="ECO:0000256" key="3">
    <source>
        <dbReference type="ARBA" id="ARBA00012054"/>
    </source>
</evidence>
<comment type="similarity">
    <text evidence="2 9">Belongs to the gluconokinase GntK/GntV family.</text>
</comment>
<evidence type="ECO:0000256" key="2">
    <source>
        <dbReference type="ARBA" id="ARBA00008420"/>
    </source>
</evidence>
<comment type="caution">
    <text evidence="11">The sequence shown here is derived from an EMBL/GenBank/DDBJ whole genome shotgun (WGS) entry which is preliminary data.</text>
</comment>
<dbReference type="CDD" id="cd02021">
    <property type="entry name" value="GntK"/>
    <property type="match status" value="1"/>
</dbReference>
<dbReference type="Proteomes" id="UP000563524">
    <property type="component" value="Unassembled WGS sequence"/>
</dbReference>
<reference evidence="11 12" key="1">
    <citation type="submission" date="2020-08" db="EMBL/GenBank/DDBJ databases">
        <title>Genomic Encyclopedia of Type Strains, Phase IV (KMG-IV): sequencing the most valuable type-strain genomes for metagenomic binning, comparative biology and taxonomic classification.</title>
        <authorList>
            <person name="Goeker M."/>
        </authorList>
    </citation>
    <scope>NUCLEOTIDE SEQUENCE [LARGE SCALE GENOMIC DNA]</scope>
    <source>
        <strain evidence="11 12">DSM 102850</strain>
    </source>
</reference>
<proteinExistence type="inferred from homology"/>
<gene>
    <name evidence="11" type="ORF">GGQ59_002244</name>
</gene>
<dbReference type="Gene3D" id="3.40.50.300">
    <property type="entry name" value="P-loop containing nucleotide triphosphate hydrolases"/>
    <property type="match status" value="1"/>
</dbReference>
<dbReference type="EC" id="2.7.1.12" evidence="3 9"/>
<keyword evidence="6 9" id="KW-0418">Kinase</keyword>
<dbReference type="NCBIfam" id="TIGR01313">
    <property type="entry name" value="therm_gnt_kin"/>
    <property type="match status" value="1"/>
</dbReference>
<evidence type="ECO:0000256" key="7">
    <source>
        <dbReference type="ARBA" id="ARBA00022840"/>
    </source>
</evidence>
<sequence length="213" mass="22921">MRQASHSDCHRPAGGLETGFRKRQGAATTTEGLLRDDRTIYVVENDPERSLVKTLVVIGPSGCGKTTIGTRAAEIAGVPFFEGDAYHSEAAVEKMSEGGALTNEERLPWIARIGKAIAAEAPDKAVLACSALNLTIRAALRTALPGEIGFVLLDVPPEELRRRLTQRQHHFAGAAMLESQIAAMDKMTDVDRVDGTKPPKAVAKRVARLVDDL</sequence>
<protein>
    <recommendedName>
        <fullName evidence="3 9">Gluconokinase</fullName>
        <ecNumber evidence="3 9">2.7.1.12</ecNumber>
    </recommendedName>
</protein>
<evidence type="ECO:0000256" key="1">
    <source>
        <dbReference type="ARBA" id="ARBA00004761"/>
    </source>
</evidence>
<feature type="compositionally biased region" description="Basic and acidic residues" evidence="10">
    <location>
        <begin position="1"/>
        <end position="11"/>
    </location>
</feature>
<dbReference type="Pfam" id="PF13671">
    <property type="entry name" value="AAA_33"/>
    <property type="match status" value="1"/>
</dbReference>
<evidence type="ECO:0000256" key="8">
    <source>
        <dbReference type="ARBA" id="ARBA00048090"/>
    </source>
</evidence>
<comment type="pathway">
    <text evidence="1">Carbohydrate acid metabolism.</text>
</comment>
<feature type="region of interest" description="Disordered" evidence="10">
    <location>
        <begin position="1"/>
        <end position="30"/>
    </location>
</feature>
<keyword evidence="12" id="KW-1185">Reference proteome</keyword>
<evidence type="ECO:0000256" key="5">
    <source>
        <dbReference type="ARBA" id="ARBA00022741"/>
    </source>
</evidence>
<dbReference type="GO" id="GO:0005524">
    <property type="term" value="F:ATP binding"/>
    <property type="evidence" value="ECO:0007669"/>
    <property type="project" value="UniProtKB-KW"/>
</dbReference>
<comment type="catalytic activity">
    <reaction evidence="8 9">
        <text>D-gluconate + ATP = 6-phospho-D-gluconate + ADP + H(+)</text>
        <dbReference type="Rhea" id="RHEA:19433"/>
        <dbReference type="ChEBI" id="CHEBI:15378"/>
        <dbReference type="ChEBI" id="CHEBI:18391"/>
        <dbReference type="ChEBI" id="CHEBI:30616"/>
        <dbReference type="ChEBI" id="CHEBI:58759"/>
        <dbReference type="ChEBI" id="CHEBI:456216"/>
        <dbReference type="EC" id="2.7.1.12"/>
    </reaction>
</comment>
<evidence type="ECO:0000256" key="6">
    <source>
        <dbReference type="ARBA" id="ARBA00022777"/>
    </source>
</evidence>
<keyword evidence="4 9" id="KW-0808">Transferase</keyword>
<accession>A0A840I615</accession>
<dbReference type="GO" id="GO:0005737">
    <property type="term" value="C:cytoplasm"/>
    <property type="evidence" value="ECO:0007669"/>
    <property type="project" value="TreeGrafter"/>
</dbReference>
<keyword evidence="5 9" id="KW-0547">Nucleotide-binding</keyword>